<dbReference type="EMBL" id="JAUKUD010000003">
    <property type="protein sequence ID" value="KAK0750450.1"/>
    <property type="molecule type" value="Genomic_DNA"/>
</dbReference>
<accession>A0AA40K965</accession>
<evidence type="ECO:0000313" key="3">
    <source>
        <dbReference type="Proteomes" id="UP001172155"/>
    </source>
</evidence>
<feature type="domain" description="F-box" evidence="1">
    <location>
        <begin position="1"/>
        <end position="48"/>
    </location>
</feature>
<dbReference type="PANTHER" id="PTHR31350:SF27">
    <property type="entry name" value="HEMIMETHYLATED DNA-BINDING DOMAIN-CONTAINING PROTEIN"/>
    <property type="match status" value="1"/>
</dbReference>
<dbReference type="InterPro" id="IPR011722">
    <property type="entry name" value="Hemimethylated_DNA-bd_dom"/>
</dbReference>
<dbReference type="Gene3D" id="1.20.1280.50">
    <property type="match status" value="1"/>
</dbReference>
<dbReference type="Pfam" id="PF13369">
    <property type="entry name" value="Transglut_core2"/>
    <property type="match status" value="1"/>
</dbReference>
<gene>
    <name evidence="2" type="ORF">B0T18DRAFT_127849</name>
</gene>
<evidence type="ECO:0000313" key="2">
    <source>
        <dbReference type="EMBL" id="KAK0750450.1"/>
    </source>
</evidence>
<comment type="caution">
    <text evidence="2">The sequence shown here is derived from an EMBL/GenBank/DDBJ whole genome shotgun (WGS) entry which is preliminary data.</text>
</comment>
<dbReference type="InterPro" id="IPR036623">
    <property type="entry name" value="Hemimethylated_DNA-bd_sf"/>
</dbReference>
<dbReference type="Proteomes" id="UP001172155">
    <property type="component" value="Unassembled WGS sequence"/>
</dbReference>
<name>A0AA40K965_9PEZI</name>
<dbReference type="SUPFAM" id="SSF141255">
    <property type="entry name" value="YccV-like"/>
    <property type="match status" value="1"/>
</dbReference>
<evidence type="ECO:0000259" key="1">
    <source>
        <dbReference type="PROSITE" id="PS50181"/>
    </source>
</evidence>
<protein>
    <recommendedName>
        <fullName evidence="1">F-box domain-containing protein</fullName>
    </recommendedName>
</protein>
<sequence>MASLGDCPDEIIRHVLLYVPPEDTLLRIQLVSHRFFWLGNEPLLWKHHCRRSFTYWHPDHEFQRKLAERATSVKWKKLWVARKKSNLRVARLLDGVIETKVGQLKRIQQICHLGYDAKDYLLEQCHCDPSADDFLARRYYANSVLDSIHRGIAVDVWSKYQGNALSGRGLDRALGAFDMFVLHDQPEDLDYISNTFDSIAADFRRENTGLNGWTTRQKALSLVRWIRERNLTGLDNPEADYRNLRNCFIGHALSDDRHESIPIISSAIFCCIAERLGLTSSCCAFPSHVHASVFSTPGFTLDDVEADTPSSEMECMYLDPFGSDAEVALDDLRGQFIELNWTMGAEAFLKASPVTIIVQRTAHNIDETHAAIQHVVAVDTAREQEMKRLRSGHPDLNLEAAHYAAMWAELMMKQSFSFHWGSNLDSFLNRFALSWSEDAWIVEKYLVPLYDRFVAAQPPQRQRVDWEDVRAILRMLANLDSRRPVVSRRYTQDIRSRVRYRIGQVFQHKRYRYVGVINGWAANGTTALPTPHYELALEEHERDQNGTGADLQNGNSTREEDKTYYTCLRATVDRLRVDQDNMVIITDPSLIPDSLFYLAGKFFRRFDPETCTFVSNIRECYPDD</sequence>
<dbReference type="Gene3D" id="2.30.30.390">
    <property type="entry name" value="Hemimethylated DNA-binding domain"/>
    <property type="match status" value="1"/>
</dbReference>
<dbReference type="SMART" id="SM00992">
    <property type="entry name" value="YccV-like"/>
    <property type="match status" value="1"/>
</dbReference>
<dbReference type="PROSITE" id="PS50181">
    <property type="entry name" value="FBOX"/>
    <property type="match status" value="1"/>
</dbReference>
<dbReference type="Pfam" id="PF12937">
    <property type="entry name" value="F-box-like"/>
    <property type="match status" value="1"/>
</dbReference>
<organism evidence="2 3">
    <name type="scientific">Schizothecium vesticola</name>
    <dbReference type="NCBI Taxonomy" id="314040"/>
    <lineage>
        <taxon>Eukaryota</taxon>
        <taxon>Fungi</taxon>
        <taxon>Dikarya</taxon>
        <taxon>Ascomycota</taxon>
        <taxon>Pezizomycotina</taxon>
        <taxon>Sordariomycetes</taxon>
        <taxon>Sordariomycetidae</taxon>
        <taxon>Sordariales</taxon>
        <taxon>Schizotheciaceae</taxon>
        <taxon>Schizothecium</taxon>
    </lineage>
</organism>
<proteinExistence type="predicted"/>
<dbReference type="Pfam" id="PF08755">
    <property type="entry name" value="YccV-like"/>
    <property type="match status" value="1"/>
</dbReference>
<reference evidence="2" key="1">
    <citation type="submission" date="2023-06" db="EMBL/GenBank/DDBJ databases">
        <title>Genome-scale phylogeny and comparative genomics of the fungal order Sordariales.</title>
        <authorList>
            <consortium name="Lawrence Berkeley National Laboratory"/>
            <person name="Hensen N."/>
            <person name="Bonometti L."/>
            <person name="Westerberg I."/>
            <person name="Brannstrom I.O."/>
            <person name="Guillou S."/>
            <person name="Cros-Aarteil S."/>
            <person name="Calhoun S."/>
            <person name="Haridas S."/>
            <person name="Kuo A."/>
            <person name="Mondo S."/>
            <person name="Pangilinan J."/>
            <person name="Riley R."/>
            <person name="LaButti K."/>
            <person name="Andreopoulos B."/>
            <person name="Lipzen A."/>
            <person name="Chen C."/>
            <person name="Yanf M."/>
            <person name="Daum C."/>
            <person name="Ng V."/>
            <person name="Clum A."/>
            <person name="Steindorff A."/>
            <person name="Ohm R."/>
            <person name="Martin F."/>
            <person name="Silar P."/>
            <person name="Natvig D."/>
            <person name="Lalanne C."/>
            <person name="Gautier V."/>
            <person name="Ament-velasquez S.L."/>
            <person name="Kruys A."/>
            <person name="Hutchinson M.I."/>
            <person name="Powell A.J."/>
            <person name="Barry K."/>
            <person name="Miller A.N."/>
            <person name="Grigoriev I.V."/>
            <person name="Debuchy R."/>
            <person name="Gladieux P."/>
            <person name="Thoren M.H."/>
            <person name="Johannesson H."/>
        </authorList>
    </citation>
    <scope>NUCLEOTIDE SEQUENCE</scope>
    <source>
        <strain evidence="2">SMH3187-1</strain>
    </source>
</reference>
<dbReference type="SUPFAM" id="SSF81383">
    <property type="entry name" value="F-box domain"/>
    <property type="match status" value="1"/>
</dbReference>
<dbReference type="InterPro" id="IPR001810">
    <property type="entry name" value="F-box_dom"/>
</dbReference>
<dbReference type="PANTHER" id="PTHR31350">
    <property type="entry name" value="SI:DKEY-261L7.2"/>
    <property type="match status" value="1"/>
</dbReference>
<dbReference type="AlphaFoldDB" id="A0AA40K965"/>
<dbReference type="InterPro" id="IPR036047">
    <property type="entry name" value="F-box-like_dom_sf"/>
</dbReference>
<dbReference type="InterPro" id="IPR032698">
    <property type="entry name" value="SirB1_N"/>
</dbReference>
<dbReference type="GO" id="GO:0003677">
    <property type="term" value="F:DNA binding"/>
    <property type="evidence" value="ECO:0007669"/>
    <property type="project" value="InterPro"/>
</dbReference>
<keyword evidence="3" id="KW-1185">Reference proteome</keyword>